<reference evidence="1 2" key="1">
    <citation type="journal article" date="2012" name="J. Bacteriol.">
        <title>Genome sequence of the bacterium Streptomyces davawensis JCM 4913 and heterologous production of the unique antibiotic roseoflavin.</title>
        <authorList>
            <person name="Jankowitsch F."/>
            <person name="Schwarz J."/>
            <person name="Ruckert C."/>
            <person name="Gust B."/>
            <person name="Szczepanowski R."/>
            <person name="Blom J."/>
            <person name="Pelzer S."/>
            <person name="Kalinowski J."/>
            <person name="Mack M."/>
        </authorList>
    </citation>
    <scope>NUCLEOTIDE SEQUENCE [LARGE SCALE GENOMIC DNA]</scope>
    <source>
        <strain evidence="2">DSM 101723 / JCM 4913 / KCC S-0913 / 768</strain>
    </source>
</reference>
<accession>K4R985</accession>
<dbReference type="RefSeq" id="WP_015660236.1">
    <property type="nucleotide sequence ID" value="NC_020504.1"/>
</dbReference>
<dbReference type="HOGENOM" id="CLU_1427248_0_0_11"/>
<name>K4R985_STRDJ</name>
<organism evidence="1 2">
    <name type="scientific">Streptomyces davaonensis (strain DSM 101723 / JCM 4913 / KCC S-0913 / 768)</name>
    <dbReference type="NCBI Taxonomy" id="1214101"/>
    <lineage>
        <taxon>Bacteria</taxon>
        <taxon>Bacillati</taxon>
        <taxon>Actinomycetota</taxon>
        <taxon>Actinomycetes</taxon>
        <taxon>Kitasatosporales</taxon>
        <taxon>Streptomycetaceae</taxon>
        <taxon>Streptomyces</taxon>
    </lineage>
</organism>
<dbReference type="eggNOG" id="ENOG5030PQF">
    <property type="taxonomic scope" value="Bacteria"/>
</dbReference>
<dbReference type="PATRIC" id="fig|1214101.3.peg.5599"/>
<keyword evidence="2" id="KW-1185">Reference proteome</keyword>
<evidence type="ECO:0000313" key="2">
    <source>
        <dbReference type="Proteomes" id="UP000008043"/>
    </source>
</evidence>
<evidence type="ECO:0000313" key="1">
    <source>
        <dbReference type="EMBL" id="CCK29898.1"/>
    </source>
</evidence>
<dbReference type="OrthoDB" id="4228685at2"/>
<dbReference type="KEGG" id="sdv:BN159_5519"/>
<proteinExistence type="predicted"/>
<gene>
    <name evidence="1" type="ORF">BN159_5519</name>
</gene>
<protein>
    <submittedName>
        <fullName evidence="1">Uncharacterized protein</fullName>
    </submittedName>
</protein>
<sequence>MKKNTVLVAVAVVLVVLFALVAKGCEAMAGGRVGTTDEFRAHVRATTEAGTAVYLALSPAPTGDLYPAKEGSGSCVDDFGFDDGDVTRDQPIYSWDLEYASTTDFRAALKALEATWRADGRKVEKVENGIATTVDDGIRVTFHLGWYTDKPELRAEGRCMRYTDTYGDTYDFLYDDDGDGTVDEYEKPSW</sequence>
<dbReference type="AlphaFoldDB" id="K4R985"/>
<dbReference type="EMBL" id="HE971709">
    <property type="protein sequence ID" value="CCK29898.1"/>
    <property type="molecule type" value="Genomic_DNA"/>
</dbReference>
<dbReference type="Proteomes" id="UP000008043">
    <property type="component" value="Chromosome"/>
</dbReference>